<reference evidence="2 3" key="1">
    <citation type="submission" date="2013-06" db="EMBL/GenBank/DDBJ databases">
        <title>Whole genome shotgun sequence of Bacillus selenatarsenatis SF-1.</title>
        <authorList>
            <person name="Kuroda M."/>
            <person name="Sei K."/>
            <person name="Yamashita M."/>
            <person name="Ike M."/>
        </authorList>
    </citation>
    <scope>NUCLEOTIDE SEQUENCE [LARGE SCALE GENOMIC DNA]</scope>
    <source>
        <strain evidence="2 3">SF-1</strain>
    </source>
</reference>
<proteinExistence type="predicted"/>
<keyword evidence="3" id="KW-1185">Reference proteome</keyword>
<dbReference type="EMBL" id="BASE01000027">
    <property type="protein sequence ID" value="GAM13141.1"/>
    <property type="molecule type" value="Genomic_DNA"/>
</dbReference>
<feature type="transmembrane region" description="Helical" evidence="1">
    <location>
        <begin position="22"/>
        <end position="43"/>
    </location>
</feature>
<evidence type="ECO:0000256" key="1">
    <source>
        <dbReference type="SAM" id="Phobius"/>
    </source>
</evidence>
<gene>
    <name evidence="2" type="ORF">SAMD00020551_1279</name>
</gene>
<keyword evidence="1" id="KW-0812">Transmembrane</keyword>
<keyword evidence="1" id="KW-0472">Membrane</keyword>
<comment type="caution">
    <text evidence="2">The sequence shown here is derived from an EMBL/GenBank/DDBJ whole genome shotgun (WGS) entry which is preliminary data.</text>
</comment>
<evidence type="ECO:0000313" key="2">
    <source>
        <dbReference type="EMBL" id="GAM13141.1"/>
    </source>
</evidence>
<accession>A0A0A8X4R3</accession>
<organism evidence="2 3">
    <name type="scientific">Mesobacillus selenatarsenatis (strain DSM 18680 / JCM 14380 / FERM P-15431 / SF-1)</name>
    <dbReference type="NCBI Taxonomy" id="1321606"/>
    <lineage>
        <taxon>Bacteria</taxon>
        <taxon>Bacillati</taxon>
        <taxon>Bacillota</taxon>
        <taxon>Bacilli</taxon>
        <taxon>Bacillales</taxon>
        <taxon>Bacillaceae</taxon>
        <taxon>Mesobacillus</taxon>
    </lineage>
</organism>
<sequence length="47" mass="5917">MTILFELLMVKVGFIRYTGWEWWYSVPYYIAAFFFVRWHLFFLRKGS</sequence>
<dbReference type="STRING" id="1321606.SAMD00020551_1279"/>
<dbReference type="Proteomes" id="UP000031014">
    <property type="component" value="Unassembled WGS sequence"/>
</dbReference>
<dbReference type="AlphaFoldDB" id="A0A0A8X4R3"/>
<keyword evidence="1" id="KW-1133">Transmembrane helix</keyword>
<name>A0A0A8X4R3_MESS1</name>
<evidence type="ECO:0000313" key="3">
    <source>
        <dbReference type="Proteomes" id="UP000031014"/>
    </source>
</evidence>
<protein>
    <submittedName>
        <fullName evidence="2">Uncharacterized protein</fullName>
    </submittedName>
</protein>